<evidence type="ECO:0000256" key="6">
    <source>
        <dbReference type="ARBA" id="ARBA00023242"/>
    </source>
</evidence>
<feature type="region of interest" description="Disordered" evidence="8">
    <location>
        <begin position="766"/>
        <end position="869"/>
    </location>
</feature>
<evidence type="ECO:0000256" key="1">
    <source>
        <dbReference type="ARBA" id="ARBA00001954"/>
    </source>
</evidence>
<dbReference type="InterPro" id="IPR027450">
    <property type="entry name" value="AlkB-like"/>
</dbReference>
<feature type="compositionally biased region" description="Polar residues" evidence="8">
    <location>
        <begin position="848"/>
        <end position="863"/>
    </location>
</feature>
<evidence type="ECO:0000256" key="2">
    <source>
        <dbReference type="ARBA" id="ARBA00004123"/>
    </source>
</evidence>
<evidence type="ECO:0000259" key="9">
    <source>
        <dbReference type="Pfam" id="PF13532"/>
    </source>
</evidence>
<feature type="compositionally biased region" description="Basic and acidic residues" evidence="8">
    <location>
        <begin position="1395"/>
        <end position="1406"/>
    </location>
</feature>
<keyword evidence="4" id="KW-0677">Repeat</keyword>
<dbReference type="OrthoDB" id="545910at2759"/>
<evidence type="ECO:0000256" key="5">
    <source>
        <dbReference type="ARBA" id="ARBA00023187"/>
    </source>
</evidence>
<comment type="similarity">
    <text evidence="7">Belongs to the PRP39 family.</text>
</comment>
<dbReference type="GO" id="GO:0000243">
    <property type="term" value="C:commitment complex"/>
    <property type="evidence" value="ECO:0007669"/>
    <property type="project" value="TreeGrafter"/>
</dbReference>
<evidence type="ECO:0000313" key="11">
    <source>
        <dbReference type="RefSeq" id="XP_018017999.1"/>
    </source>
</evidence>
<dbReference type="Gene3D" id="1.25.40.10">
    <property type="entry name" value="Tetratricopeptide repeat domain"/>
    <property type="match status" value="3"/>
</dbReference>
<organism evidence="10 11">
    <name type="scientific">Hyalella azteca</name>
    <name type="common">Amphipod</name>
    <dbReference type="NCBI Taxonomy" id="294128"/>
    <lineage>
        <taxon>Eukaryota</taxon>
        <taxon>Metazoa</taxon>
        <taxon>Ecdysozoa</taxon>
        <taxon>Arthropoda</taxon>
        <taxon>Crustacea</taxon>
        <taxon>Multicrustacea</taxon>
        <taxon>Malacostraca</taxon>
        <taxon>Eumalacostraca</taxon>
        <taxon>Peracarida</taxon>
        <taxon>Amphipoda</taxon>
        <taxon>Senticaudata</taxon>
        <taxon>Talitrida</taxon>
        <taxon>Talitroidea</taxon>
        <taxon>Hyalellidae</taxon>
        <taxon>Hyalella</taxon>
    </lineage>
</organism>
<name>A0A8B7NW43_HYAAZ</name>
<keyword evidence="3" id="KW-0507">mRNA processing</keyword>
<feature type="domain" description="Alpha-ketoglutarate-dependent dioxygenase AlkB-like" evidence="9">
    <location>
        <begin position="1550"/>
        <end position="1725"/>
    </location>
</feature>
<feature type="region of interest" description="Disordered" evidence="8">
    <location>
        <begin position="1379"/>
        <end position="1431"/>
    </location>
</feature>
<dbReference type="SUPFAM" id="SSF48452">
    <property type="entry name" value="TPR-like"/>
    <property type="match status" value="3"/>
</dbReference>
<evidence type="ECO:0000313" key="10">
    <source>
        <dbReference type="Proteomes" id="UP000694843"/>
    </source>
</evidence>
<dbReference type="GO" id="GO:0005685">
    <property type="term" value="C:U1 snRNP"/>
    <property type="evidence" value="ECO:0007669"/>
    <property type="project" value="TreeGrafter"/>
</dbReference>
<dbReference type="Proteomes" id="UP000694843">
    <property type="component" value="Unplaced"/>
</dbReference>
<dbReference type="Gene3D" id="2.60.120.590">
    <property type="entry name" value="Alpha-ketoglutarate-dependent dioxygenase AlkB-like"/>
    <property type="match status" value="1"/>
</dbReference>
<dbReference type="InterPro" id="IPR059164">
    <property type="entry name" value="HAT_PRP39_C"/>
</dbReference>
<keyword evidence="10" id="KW-1185">Reference proteome</keyword>
<dbReference type="OMA" id="KYKEVAP"/>
<evidence type="ECO:0000256" key="4">
    <source>
        <dbReference type="ARBA" id="ARBA00022737"/>
    </source>
</evidence>
<feature type="region of interest" description="Disordered" evidence="8">
    <location>
        <begin position="1262"/>
        <end position="1291"/>
    </location>
</feature>
<dbReference type="GO" id="GO:0071004">
    <property type="term" value="C:U2-type prespliceosome"/>
    <property type="evidence" value="ECO:0007669"/>
    <property type="project" value="TreeGrafter"/>
</dbReference>
<evidence type="ECO:0000256" key="7">
    <source>
        <dbReference type="ARBA" id="ARBA00038019"/>
    </source>
</evidence>
<dbReference type="Pfam" id="PF13532">
    <property type="entry name" value="2OG-FeII_Oxy_2"/>
    <property type="match status" value="1"/>
</dbReference>
<dbReference type="SMART" id="SM00386">
    <property type="entry name" value="HAT"/>
    <property type="match status" value="4"/>
</dbReference>
<keyword evidence="5" id="KW-0508">mRNA splicing</keyword>
<accession>A0A8B7NW43</accession>
<dbReference type="RefSeq" id="XP_018017999.1">
    <property type="nucleotide sequence ID" value="XM_018162510.2"/>
</dbReference>
<gene>
    <name evidence="11" type="primary">LOC108674549</name>
</gene>
<feature type="compositionally biased region" description="Polar residues" evidence="8">
    <location>
        <begin position="811"/>
        <end position="822"/>
    </location>
</feature>
<dbReference type="GO" id="GO:0000395">
    <property type="term" value="P:mRNA 5'-splice site recognition"/>
    <property type="evidence" value="ECO:0007669"/>
    <property type="project" value="TreeGrafter"/>
</dbReference>
<feature type="compositionally biased region" description="Low complexity" evidence="8">
    <location>
        <begin position="829"/>
        <end position="847"/>
    </location>
</feature>
<dbReference type="PANTHER" id="PTHR17204:SF5">
    <property type="entry name" value="PRE-MRNA-PROCESSING FACTOR 39"/>
    <property type="match status" value="1"/>
</dbReference>
<feature type="compositionally biased region" description="Gly residues" evidence="8">
    <location>
        <begin position="175"/>
        <end position="212"/>
    </location>
</feature>
<dbReference type="KEGG" id="hazt:108674549"/>
<feature type="compositionally biased region" description="Gly residues" evidence="8">
    <location>
        <begin position="85"/>
        <end position="167"/>
    </location>
</feature>
<protein>
    <submittedName>
        <fullName evidence="11">Uncharacterized protein LOC108674549 isoform X1</fullName>
    </submittedName>
</protein>
<dbReference type="Pfam" id="PF23240">
    <property type="entry name" value="HAT_PRP39_N"/>
    <property type="match status" value="1"/>
</dbReference>
<dbReference type="SUPFAM" id="SSF51197">
    <property type="entry name" value="Clavaminate synthase-like"/>
    <property type="match status" value="1"/>
</dbReference>
<dbReference type="GeneID" id="108674549"/>
<feature type="region of interest" description="Disordered" evidence="8">
    <location>
        <begin position="85"/>
        <end position="212"/>
    </location>
</feature>
<dbReference type="InterPro" id="IPR011990">
    <property type="entry name" value="TPR-like_helical_dom_sf"/>
</dbReference>
<sequence>MSGRGNRGRQAWQGWRGRGGLMKPIPNLNSSFVKDNNMTNNFFPPMSCGGPPNSSIGGPHMGMGGPPNSMGGPHMNMCGPPQMMGGHGGPQGMGGPGGPQGMGGPGGPQGMGGPGGPQGMGGPGGPQGMGGPGGRQGMGGPGGHQGMGGPGGPGGPQGMCGPGGPQGMGNHCGPQGMGGPGGLRVLGGPHGMGGPRAPQGMGGGGGPNGFVGSGRLPGFQGMNSPGGMMGSPMVMNGPPVGMMGPPQGLSGPMPQFGQHPGMGGFPFRPNGPPNFMGNQQMNAGCGPRTSGDWSFGTVSGPAPNVSQQQIYQQQRSAEQFLESQQGMLSAASEIAQASAVAASAIETSNAAAPITATAGASSGNASTSTVSTTATTCSATSDESSHEQLTATAVVGIANAFNSKKDAIRASSSEDRFAAKQRKEAEVQAAWETLHQYWQFVQDNPYDFNGWTYLLSHVEAMDNIDAARAALDGFLPLYPYCFAYWRKISDMELKHGSPERSLGLLLEGARCIPVCTELWTAALQALQKYASENDLDKSVVTQAIEDCMECVGASYRSVEVWDYCIQYYTQQENFIKLVQVYKKLLSTPTKQYNKHWDRFLELVRDYHPRSLLPPEEYEAARKACCKQLNLKYTPGPLLPPNAPKKTQQPEDKLSAAIKEKLVASLVPVHEANEKAVNRRWKFEERIKRPYFHIKALDRRQLKNWNEYLDLEIKEGDAFRVIVLFERCLVACAQYEEFWCRYARYMEQHVANVKAGVFVKDQNSDVKTDNVDDEADGVAESADKEGGSSSGGETATAAAPGAAGPDAATDSETSATGRENTSAILDAKSDNNNSDGVSGNKDSGVDSSEQSSAANKTPEDTQVLSRDASSKAVAGDAAIISKDQIKSEPVDEEEDDVVYLNEMNSVPNSQHITDRAFINTGRSCWTYEDVVGYVCEGVGLVGRVLRCPTLTRQWVYEQADWEDVRQIYRRASWIHCPNKPLIAMQWAQFEELQDNVSTARELLSTVVAKHPTLLTARVAQAELEHRADNEVLVEQTYKDAMNAVVAPRERSFLAIKYARFLYKVRDNFDAALALLRKALKKDRGNVYLYQHVFDMCYERHPMDSRGVLAAVMLALQAKDLPLSDKCWFAKKKIAFLREHGTIKELVEARAELKKHEQLLEQSIKDMKEKEERDEAQRKKKEADDMKKTVKEEAKKEEEKRANAAAALVSVINPPPKFPTSSPAGPQQHFPLPCFSADGVVTYASMEGYGYGEVDHNKSLASAQDMSNQQPDGHRMHDSFSEVPPWSDQVDQANKPRDERELAKQVENMKNVQYDDLLRSGIRPGASGMDGRPLLPPPHMAPNHPPPLAPPPFPGFSSHPAVNPGQVAVGPDVGAMMGGFKRPFPGDPSECGSPDAKQARCDGPESRPHGNLTQFDPHYTDQPGPSAPPSHRATFGAYGDPPLPFSKIGGLSNVLRGPGDGRPMNGPSGVNGMHGSMRGPGDMQDPRQNGAMDFEGRNPYTQPQIPENRMGDIPRHLSLPDQNPCVNVPEWLIKEGGELRLSSTAAGNSVIRYWPSYMTVEGSQKMFEVLRKNTKWHQRRMIIDGEGVNVPHLLSWVGPCDYSYRGMTLYKNDSWRPEIVDLLHRLMQYTSCQYNSCYISLYRNGNDRSTWNSHDHPALRERPVVAIVSLGETRLFEMQRKDGRGFLRFPLFSGSLLLMEGATQDDWLQQIPKEPLITNERMELTFRKMFMIKGLTV</sequence>
<keyword evidence="6" id="KW-0539">Nucleus</keyword>
<evidence type="ECO:0000256" key="3">
    <source>
        <dbReference type="ARBA" id="ARBA00022664"/>
    </source>
</evidence>
<proteinExistence type="inferred from homology"/>
<comment type="subcellular location">
    <subcellularLocation>
        <location evidence="2">Nucleus</location>
    </subcellularLocation>
</comment>
<comment type="cofactor">
    <cofactor evidence="1">
        <name>Fe(2+)</name>
        <dbReference type="ChEBI" id="CHEBI:29033"/>
    </cofactor>
</comment>
<dbReference type="GO" id="GO:0030627">
    <property type="term" value="F:pre-mRNA 5'-splice site binding"/>
    <property type="evidence" value="ECO:0007669"/>
    <property type="project" value="TreeGrafter"/>
</dbReference>
<feature type="region of interest" description="Disordered" evidence="8">
    <location>
        <begin position="1162"/>
        <end position="1199"/>
    </location>
</feature>
<reference evidence="11" key="1">
    <citation type="submission" date="2025-08" db="UniProtKB">
        <authorList>
            <consortium name="RefSeq"/>
        </authorList>
    </citation>
    <scope>IDENTIFICATION</scope>
    <source>
        <tissue evidence="11">Whole organism</tissue>
    </source>
</reference>
<dbReference type="InterPro" id="IPR037151">
    <property type="entry name" value="AlkB-like_sf"/>
</dbReference>
<dbReference type="Pfam" id="PF23241">
    <property type="entry name" value="HAT_PRP39_C"/>
    <property type="match status" value="2"/>
</dbReference>
<evidence type="ECO:0000256" key="8">
    <source>
        <dbReference type="SAM" id="MobiDB-lite"/>
    </source>
</evidence>
<dbReference type="PANTHER" id="PTHR17204">
    <property type="entry name" value="PRE-MRNA PROCESSING PROTEIN PRP39-RELATED"/>
    <property type="match status" value="1"/>
</dbReference>
<feature type="compositionally biased region" description="Low complexity" evidence="8">
    <location>
        <begin position="790"/>
        <end position="810"/>
    </location>
</feature>
<dbReference type="InterPro" id="IPR003107">
    <property type="entry name" value="HAT"/>
</dbReference>